<proteinExistence type="predicted"/>
<name>A0A372LH65_9BACI</name>
<accession>A0A372LH65</accession>
<comment type="caution">
    <text evidence="1">The sequence shown here is derived from an EMBL/GenBank/DDBJ whole genome shotgun (WGS) entry which is preliminary data.</text>
</comment>
<evidence type="ECO:0000313" key="1">
    <source>
        <dbReference type="EMBL" id="RFU65409.1"/>
    </source>
</evidence>
<organism evidence="1 2">
    <name type="scientific">Peribacillus glennii</name>
    <dbReference type="NCBI Taxonomy" id="2303991"/>
    <lineage>
        <taxon>Bacteria</taxon>
        <taxon>Bacillati</taxon>
        <taxon>Bacillota</taxon>
        <taxon>Bacilli</taxon>
        <taxon>Bacillales</taxon>
        <taxon>Bacillaceae</taxon>
        <taxon>Peribacillus</taxon>
    </lineage>
</organism>
<dbReference type="RefSeq" id="WP_117321585.1">
    <property type="nucleotide sequence ID" value="NZ_QVTD01000003.1"/>
</dbReference>
<sequence length="50" mass="6180">MAHIYSKGWFIQRLVEAGITRHPLERRKLQLYKTYVLRNLYEKFVENNQK</sequence>
<protein>
    <submittedName>
        <fullName evidence="1">DUF2639 domain-containing protein</fullName>
    </submittedName>
</protein>
<keyword evidence="2" id="KW-1185">Reference proteome</keyword>
<gene>
    <name evidence="1" type="ORF">D0466_05825</name>
</gene>
<reference evidence="1 2" key="1">
    <citation type="submission" date="2018-08" db="EMBL/GenBank/DDBJ databases">
        <title>Bacillus chawlae sp. nov., Bacillus glennii sp. nov., and Bacillus saganii sp. nov. Isolated from the Vehicle Assembly Building at Kennedy Space Center where the Viking Spacecraft were Assembled.</title>
        <authorList>
            <person name="Seuylemezian A."/>
            <person name="Vaishampayan P."/>
        </authorList>
    </citation>
    <scope>NUCLEOTIDE SEQUENCE [LARGE SCALE GENOMIC DNA]</scope>
    <source>
        <strain evidence="1 2">V44-8</strain>
    </source>
</reference>
<dbReference type="InterPro" id="IPR022580">
    <property type="entry name" value="DUF2639"/>
</dbReference>
<dbReference type="EMBL" id="QVTD01000003">
    <property type="protein sequence ID" value="RFU65409.1"/>
    <property type="molecule type" value="Genomic_DNA"/>
</dbReference>
<dbReference type="Pfam" id="PF11121">
    <property type="entry name" value="DUF2639"/>
    <property type="match status" value="1"/>
</dbReference>
<dbReference type="OrthoDB" id="2738543at2"/>
<dbReference type="AlphaFoldDB" id="A0A372LH65"/>
<dbReference type="Proteomes" id="UP000262939">
    <property type="component" value="Unassembled WGS sequence"/>
</dbReference>
<evidence type="ECO:0000313" key="2">
    <source>
        <dbReference type="Proteomes" id="UP000262939"/>
    </source>
</evidence>